<evidence type="ECO:0000313" key="3">
    <source>
        <dbReference type="EMBL" id="ALO16453.1"/>
    </source>
</evidence>
<sequence>MENKRVVITGGAGGIGLALAQKLLDIKAKVLLVDLNEKDLKDAAAKLDNENLYYIAADVSDEKAVKKYVDFAVEKMGGIDIFYNNAGIEGKVLPLEDYPMDLFDKLIDVNVKGVFYGLRHVFPVMKKNSNGGSIVITSSVAGMSGTANVLPYVTSKHAVVGMMKSAALEGADHKIRVNTVNPSPVDNRMMRSLEDGFAPGQGKAAKEGFEQAIPLKRYATNDEVANLMYFLGSNESSFITGAVHAVDGGMTA</sequence>
<dbReference type="AlphaFoldDB" id="A0A0S2I2N5"/>
<dbReference type="PATRIC" id="fig|1307839.3.peg.2976"/>
<dbReference type="InterPro" id="IPR036291">
    <property type="entry name" value="NAD(P)-bd_dom_sf"/>
</dbReference>
<dbReference type="PRINTS" id="PR00080">
    <property type="entry name" value="SDRFAMILY"/>
</dbReference>
<dbReference type="PRINTS" id="PR00081">
    <property type="entry name" value="GDHRDH"/>
</dbReference>
<dbReference type="EMBL" id="CP013118">
    <property type="protein sequence ID" value="ALO16453.1"/>
    <property type="molecule type" value="Genomic_DNA"/>
</dbReference>
<dbReference type="InterPro" id="IPR002347">
    <property type="entry name" value="SDR_fam"/>
</dbReference>
<dbReference type="SUPFAM" id="SSF51735">
    <property type="entry name" value="NAD(P)-binding Rossmann-fold domains"/>
    <property type="match status" value="1"/>
</dbReference>
<proteinExistence type="inferred from homology"/>
<comment type="similarity">
    <text evidence="1">Belongs to the short-chain dehydrogenases/reductases (SDR) family.</text>
</comment>
<protein>
    <submittedName>
        <fullName evidence="3">Levodione reductase</fullName>
        <ecNumber evidence="3">1.1.1.-</ecNumber>
    </submittedName>
</protein>
<organism evidence="3 4">
    <name type="scientific">Salinivirga cyanobacteriivorans</name>
    <dbReference type="NCBI Taxonomy" id="1307839"/>
    <lineage>
        <taxon>Bacteria</taxon>
        <taxon>Pseudomonadati</taxon>
        <taxon>Bacteroidota</taxon>
        <taxon>Bacteroidia</taxon>
        <taxon>Bacteroidales</taxon>
        <taxon>Salinivirgaceae</taxon>
        <taxon>Salinivirga</taxon>
    </lineage>
</organism>
<keyword evidence="2 3" id="KW-0560">Oxidoreductase</keyword>
<accession>A0A0S2I2N5</accession>
<dbReference type="STRING" id="1307839.L21SP5_02833"/>
<dbReference type="Pfam" id="PF13561">
    <property type="entry name" value="adh_short_C2"/>
    <property type="match status" value="1"/>
</dbReference>
<dbReference type="Gene3D" id="3.40.50.720">
    <property type="entry name" value="NAD(P)-binding Rossmann-like Domain"/>
    <property type="match status" value="1"/>
</dbReference>
<name>A0A0S2I2N5_9BACT</name>
<dbReference type="GO" id="GO:0016491">
    <property type="term" value="F:oxidoreductase activity"/>
    <property type="evidence" value="ECO:0007669"/>
    <property type="project" value="UniProtKB-KW"/>
</dbReference>
<dbReference type="PROSITE" id="PS00061">
    <property type="entry name" value="ADH_SHORT"/>
    <property type="match status" value="1"/>
</dbReference>
<evidence type="ECO:0000256" key="2">
    <source>
        <dbReference type="ARBA" id="ARBA00023002"/>
    </source>
</evidence>
<dbReference type="RefSeq" id="WP_057953823.1">
    <property type="nucleotide sequence ID" value="NZ_CP013118.1"/>
</dbReference>
<dbReference type="PANTHER" id="PTHR24321">
    <property type="entry name" value="DEHYDROGENASES, SHORT CHAIN"/>
    <property type="match status" value="1"/>
</dbReference>
<dbReference type="PANTHER" id="PTHR24321:SF8">
    <property type="entry name" value="ESTRADIOL 17-BETA-DEHYDROGENASE 8-RELATED"/>
    <property type="match status" value="1"/>
</dbReference>
<reference evidence="3 4" key="1">
    <citation type="submission" date="2015-11" db="EMBL/GenBank/DDBJ databases">
        <title>Description and complete genome sequence of a novel strain predominating in hypersaline microbial mats and representing a new family of the Bacteriodetes phylum.</title>
        <authorList>
            <person name="Spring S."/>
            <person name="Bunk B."/>
            <person name="Sproer C."/>
            <person name="Klenk H.-P."/>
        </authorList>
    </citation>
    <scope>NUCLEOTIDE SEQUENCE [LARGE SCALE GENOMIC DNA]</scope>
    <source>
        <strain evidence="3 4">L21-Spi-D4</strain>
    </source>
</reference>
<keyword evidence="4" id="KW-1185">Reference proteome</keyword>
<dbReference type="EC" id="1.1.1.-" evidence="3"/>
<dbReference type="InterPro" id="IPR020904">
    <property type="entry name" value="Sc_DH/Rdtase_CS"/>
</dbReference>
<evidence type="ECO:0000256" key="1">
    <source>
        <dbReference type="ARBA" id="ARBA00006484"/>
    </source>
</evidence>
<gene>
    <name evidence="3" type="primary">lvr</name>
    <name evidence="3" type="ORF">L21SP5_02833</name>
</gene>
<dbReference type="KEGG" id="blq:L21SP5_02833"/>
<dbReference type="FunFam" id="3.40.50.720:FF:000084">
    <property type="entry name" value="Short-chain dehydrogenase reductase"/>
    <property type="match status" value="1"/>
</dbReference>
<evidence type="ECO:0000313" key="4">
    <source>
        <dbReference type="Proteomes" id="UP000064893"/>
    </source>
</evidence>
<dbReference type="Proteomes" id="UP000064893">
    <property type="component" value="Chromosome"/>
</dbReference>
<dbReference type="OrthoDB" id="9803333at2"/>